<name>A0ABQ7FTK7_DUNSA</name>
<comment type="caution">
    <text evidence="2">The sequence shown here is derived from an EMBL/GenBank/DDBJ whole genome shotgun (WGS) entry which is preliminary data.</text>
</comment>
<proteinExistence type="predicted"/>
<feature type="region of interest" description="Disordered" evidence="1">
    <location>
        <begin position="40"/>
        <end position="116"/>
    </location>
</feature>
<sequence>MEQARQEHEQAKLQGCTFVPSISKMSAWITRHNLPAGRACLSQGQSLGSPGRGFTSPRPAAGSPGKSQRSSSVGGGSASTRTTPPRGPQQPPGTQVLDQEQSEAGQSTISLTSTERQERQAVFDRLYRQAAALEQRQQQRLEEERVEQQKRMFRARSPGTERIARLEEGRKEQKKCMFRACSFGIERIVVCHGCRRASYRTVQRLEEEKGVWACL</sequence>
<reference evidence="2" key="1">
    <citation type="submission" date="2017-08" db="EMBL/GenBank/DDBJ databases">
        <authorList>
            <person name="Polle J.E."/>
            <person name="Barry K."/>
            <person name="Cushman J."/>
            <person name="Schmutz J."/>
            <person name="Tran D."/>
            <person name="Hathwaick L.T."/>
            <person name="Yim W.C."/>
            <person name="Jenkins J."/>
            <person name="Mckie-Krisberg Z.M."/>
            <person name="Prochnik S."/>
            <person name="Lindquist E."/>
            <person name="Dockter R.B."/>
            <person name="Adam C."/>
            <person name="Molina H."/>
            <person name="Bunkerborg J."/>
            <person name="Jin E."/>
            <person name="Buchheim M."/>
            <person name="Magnuson J."/>
        </authorList>
    </citation>
    <scope>NUCLEOTIDE SEQUENCE</scope>
    <source>
        <strain evidence="2">CCAP 19/18</strain>
    </source>
</reference>
<accession>A0ABQ7FTK7</accession>
<protein>
    <recommendedName>
        <fullName evidence="4">Encoded protein</fullName>
    </recommendedName>
</protein>
<feature type="compositionally biased region" description="Polar residues" evidence="1">
    <location>
        <begin position="96"/>
        <end position="114"/>
    </location>
</feature>
<gene>
    <name evidence="2" type="ORF">DUNSADRAFT_6968</name>
</gene>
<dbReference type="EMBL" id="MU071997">
    <property type="protein sequence ID" value="KAF5825786.1"/>
    <property type="molecule type" value="Genomic_DNA"/>
</dbReference>
<evidence type="ECO:0000256" key="1">
    <source>
        <dbReference type="SAM" id="MobiDB-lite"/>
    </source>
</evidence>
<organism evidence="2 3">
    <name type="scientific">Dunaliella salina</name>
    <name type="common">Green alga</name>
    <name type="synonym">Protococcus salinus</name>
    <dbReference type="NCBI Taxonomy" id="3046"/>
    <lineage>
        <taxon>Eukaryota</taxon>
        <taxon>Viridiplantae</taxon>
        <taxon>Chlorophyta</taxon>
        <taxon>core chlorophytes</taxon>
        <taxon>Chlorophyceae</taxon>
        <taxon>CS clade</taxon>
        <taxon>Chlamydomonadales</taxon>
        <taxon>Dunaliellaceae</taxon>
        <taxon>Dunaliella</taxon>
    </lineage>
</organism>
<dbReference type="Proteomes" id="UP000815325">
    <property type="component" value="Unassembled WGS sequence"/>
</dbReference>
<feature type="non-terminal residue" evidence="2">
    <location>
        <position position="1"/>
    </location>
</feature>
<evidence type="ECO:0000313" key="3">
    <source>
        <dbReference type="Proteomes" id="UP000815325"/>
    </source>
</evidence>
<keyword evidence="3" id="KW-1185">Reference proteome</keyword>
<evidence type="ECO:0008006" key="4">
    <source>
        <dbReference type="Google" id="ProtNLM"/>
    </source>
</evidence>
<evidence type="ECO:0000313" key="2">
    <source>
        <dbReference type="EMBL" id="KAF5825786.1"/>
    </source>
</evidence>